<protein>
    <submittedName>
        <fullName evidence="1">Uncharacterized protein</fullName>
    </submittedName>
</protein>
<organism evidence="1 2">
    <name type="scientific">Anisodus tanguticus</name>
    <dbReference type="NCBI Taxonomy" id="243964"/>
    <lineage>
        <taxon>Eukaryota</taxon>
        <taxon>Viridiplantae</taxon>
        <taxon>Streptophyta</taxon>
        <taxon>Embryophyta</taxon>
        <taxon>Tracheophyta</taxon>
        <taxon>Spermatophyta</taxon>
        <taxon>Magnoliopsida</taxon>
        <taxon>eudicotyledons</taxon>
        <taxon>Gunneridae</taxon>
        <taxon>Pentapetalae</taxon>
        <taxon>asterids</taxon>
        <taxon>lamiids</taxon>
        <taxon>Solanales</taxon>
        <taxon>Solanaceae</taxon>
        <taxon>Solanoideae</taxon>
        <taxon>Hyoscyameae</taxon>
        <taxon>Anisodus</taxon>
    </lineage>
</organism>
<dbReference type="PANTHER" id="PTHR34460">
    <property type="entry name" value="VITELLOGENIN-LIKE PROTEIN"/>
    <property type="match status" value="1"/>
</dbReference>
<gene>
    <name evidence="1" type="ORF">RND71_008133</name>
</gene>
<dbReference type="PANTHER" id="PTHR34460:SF2">
    <property type="entry name" value="OS04G0405500 PROTEIN"/>
    <property type="match status" value="1"/>
</dbReference>
<keyword evidence="2" id="KW-1185">Reference proteome</keyword>
<evidence type="ECO:0000313" key="1">
    <source>
        <dbReference type="EMBL" id="KAK4372749.1"/>
    </source>
</evidence>
<proteinExistence type="predicted"/>
<evidence type="ECO:0000313" key="2">
    <source>
        <dbReference type="Proteomes" id="UP001291623"/>
    </source>
</evidence>
<comment type="caution">
    <text evidence="1">The sequence shown here is derived from an EMBL/GenBank/DDBJ whole genome shotgun (WGS) entry which is preliminary data.</text>
</comment>
<dbReference type="Proteomes" id="UP001291623">
    <property type="component" value="Unassembled WGS sequence"/>
</dbReference>
<dbReference type="EMBL" id="JAVYJV010000004">
    <property type="protein sequence ID" value="KAK4372749.1"/>
    <property type="molecule type" value="Genomic_DNA"/>
</dbReference>
<sequence>MGLYTMYITVSQRHLPKGKPCSQEEEKPSIYYIVVKIVMEAIQEDIGEGILQCTNHTYKNTTTPGGICAFCLQEKLGMLVSSSTTASTLSMQTNNINSTNNYDYHHFDKMRKPRNVKSVETFTPGHVHMLEADKVQDHSHKRKGFWSFLHYSSFKHSSRAKKTEKPIQVYSRSRSVGCGSSRSFSGDFIEKISTGLDGCTLRRIESQRESKHIVSSSSSYIEENGNGKSTIKGIKSWGWFLASPVRALSKKRESLKKNATANLDAIPSLLIVRN</sequence>
<reference evidence="1" key="1">
    <citation type="submission" date="2023-12" db="EMBL/GenBank/DDBJ databases">
        <title>Genome assembly of Anisodus tanguticus.</title>
        <authorList>
            <person name="Wang Y.-J."/>
        </authorList>
    </citation>
    <scope>NUCLEOTIDE SEQUENCE</scope>
    <source>
        <strain evidence="1">KB-2021</strain>
        <tissue evidence="1">Leaf</tissue>
    </source>
</reference>
<accession>A0AAE1SL61</accession>
<name>A0AAE1SL61_9SOLA</name>
<dbReference type="AlphaFoldDB" id="A0AAE1SL61"/>